<comment type="similarity">
    <text evidence="1">Belongs to the TolB family.</text>
</comment>
<feature type="chain" id="PRO_5046570457" evidence="2">
    <location>
        <begin position="29"/>
        <end position="431"/>
    </location>
</feature>
<dbReference type="InterPro" id="IPR011659">
    <property type="entry name" value="WD40"/>
</dbReference>
<organism evidence="3 4">
    <name type="scientific">Sporichthya brevicatena</name>
    <dbReference type="NCBI Taxonomy" id="171442"/>
    <lineage>
        <taxon>Bacteria</taxon>
        <taxon>Bacillati</taxon>
        <taxon>Actinomycetota</taxon>
        <taxon>Actinomycetes</taxon>
        <taxon>Sporichthyales</taxon>
        <taxon>Sporichthyaceae</taxon>
        <taxon>Sporichthya</taxon>
    </lineage>
</organism>
<comment type="caution">
    <text evidence="3">The sequence shown here is derived from an EMBL/GenBank/DDBJ whole genome shotgun (WGS) entry which is preliminary data.</text>
</comment>
<evidence type="ECO:0000313" key="3">
    <source>
        <dbReference type="EMBL" id="GAA0626899.1"/>
    </source>
</evidence>
<feature type="signal peptide" evidence="2">
    <location>
        <begin position="1"/>
        <end position="28"/>
    </location>
</feature>
<dbReference type="RefSeq" id="WP_344606718.1">
    <property type="nucleotide sequence ID" value="NZ_BAAAHE010000027.1"/>
</dbReference>
<dbReference type="Pfam" id="PF07676">
    <property type="entry name" value="PD40"/>
    <property type="match status" value="3"/>
</dbReference>
<evidence type="ECO:0000256" key="1">
    <source>
        <dbReference type="ARBA" id="ARBA00009820"/>
    </source>
</evidence>
<dbReference type="Gene3D" id="2.120.10.30">
    <property type="entry name" value="TolB, C-terminal domain"/>
    <property type="match status" value="2"/>
</dbReference>
<protein>
    <submittedName>
        <fullName evidence="3">PD40 domain-containing protein</fullName>
    </submittedName>
</protein>
<evidence type="ECO:0000313" key="4">
    <source>
        <dbReference type="Proteomes" id="UP001500957"/>
    </source>
</evidence>
<keyword evidence="2" id="KW-0732">Signal</keyword>
<accession>A0ABP3S5W6</accession>
<keyword evidence="4" id="KW-1185">Reference proteome</keyword>
<gene>
    <name evidence="3" type="ORF">GCM10009547_33030</name>
</gene>
<dbReference type="InterPro" id="IPR011042">
    <property type="entry name" value="6-blade_b-propeller_TolB-like"/>
</dbReference>
<proteinExistence type="inferred from homology"/>
<evidence type="ECO:0000256" key="2">
    <source>
        <dbReference type="SAM" id="SignalP"/>
    </source>
</evidence>
<sequence length="431" mass="44649">MSVAAQVCGGLAGALVLAAAVGSAPAVAAPGDLTRVSVDSAGRQGSDDSYAPAISADGRFVAFDSEAPDLVGGDTNRATDVFVHDRRTGRTTRVSVSSAGAEGNRGSYTPAISGDGRWVAFVSEATNLVPGDTNGDADVFLHDRRTKRTVRLSLATDDRETTGGTSPVISRNGRYVVYNVGTPLRSVGDDSDLAGMFVHDTRTGKRTRLPGVAGVDPSISANGRYVAFSSEVRDLVPGDTNHVFDCFVLDRRTGRITRVSVGPKGRQGNGESSGAVISANGRYVAFASTASNLVRGDTNRVDDVFVRDLRTGTTRRVSVRPGGGQADGISGGPVLSANGRYLLFLSAAGNLLRGGGSGGRGGADFHIYRADLTTGALVRVTSSPTGRPANAESTSFPAMSANGRIVAFGSRASNLVRGDTNGRDDIFVREF</sequence>
<dbReference type="SUPFAM" id="SSF82171">
    <property type="entry name" value="DPP6 N-terminal domain-like"/>
    <property type="match status" value="1"/>
</dbReference>
<name>A0ABP3S5W6_9ACTN</name>
<dbReference type="PANTHER" id="PTHR36842:SF2">
    <property type="entry name" value="SLR0505 PROTEIN"/>
    <property type="match status" value="1"/>
</dbReference>
<dbReference type="EMBL" id="BAAAHE010000027">
    <property type="protein sequence ID" value="GAA0626899.1"/>
    <property type="molecule type" value="Genomic_DNA"/>
</dbReference>
<dbReference type="Proteomes" id="UP001500957">
    <property type="component" value="Unassembled WGS sequence"/>
</dbReference>
<reference evidence="4" key="1">
    <citation type="journal article" date="2019" name="Int. J. Syst. Evol. Microbiol.">
        <title>The Global Catalogue of Microorganisms (GCM) 10K type strain sequencing project: providing services to taxonomists for standard genome sequencing and annotation.</title>
        <authorList>
            <consortium name="The Broad Institute Genomics Platform"/>
            <consortium name="The Broad Institute Genome Sequencing Center for Infectious Disease"/>
            <person name="Wu L."/>
            <person name="Ma J."/>
        </authorList>
    </citation>
    <scope>NUCLEOTIDE SEQUENCE [LARGE SCALE GENOMIC DNA]</scope>
    <source>
        <strain evidence="4">JCM 10671</strain>
    </source>
</reference>
<dbReference type="PANTHER" id="PTHR36842">
    <property type="entry name" value="PROTEIN TOLB HOMOLOG"/>
    <property type="match status" value="1"/>
</dbReference>